<dbReference type="PANTHER" id="PTHR45453:SF1">
    <property type="entry name" value="PHOSPHATE REGULON SENSOR PROTEIN PHOR"/>
    <property type="match status" value="1"/>
</dbReference>
<evidence type="ECO:0000259" key="15">
    <source>
        <dbReference type="PROSITE" id="PS50109"/>
    </source>
</evidence>
<dbReference type="Pfam" id="PF23846">
    <property type="entry name" value="Cache_WalK"/>
    <property type="match status" value="1"/>
</dbReference>
<keyword evidence="10" id="KW-0067">ATP-binding</keyword>
<dbReference type="SUPFAM" id="SSF55874">
    <property type="entry name" value="ATPase domain of HSP90 chaperone/DNA topoisomerase II/histidine kinase"/>
    <property type="match status" value="1"/>
</dbReference>
<dbReference type="Proteomes" id="UP001649381">
    <property type="component" value="Unassembled WGS sequence"/>
</dbReference>
<dbReference type="InterPro" id="IPR035965">
    <property type="entry name" value="PAS-like_dom_sf"/>
</dbReference>
<keyword evidence="20" id="KW-1185">Reference proteome</keyword>
<dbReference type="SMART" id="SM00388">
    <property type="entry name" value="HisKA"/>
    <property type="match status" value="1"/>
</dbReference>
<dbReference type="InterPro" id="IPR057640">
    <property type="entry name" value="Cache_WalK"/>
</dbReference>
<dbReference type="SMART" id="SM00304">
    <property type="entry name" value="HAMP"/>
    <property type="match status" value="1"/>
</dbReference>
<comment type="caution">
    <text evidence="19">The sequence shown here is derived from an EMBL/GenBank/DDBJ whole genome shotgun (WGS) entry which is preliminary data.</text>
</comment>
<dbReference type="Pfam" id="PF00989">
    <property type="entry name" value="PAS"/>
    <property type="match status" value="1"/>
</dbReference>
<evidence type="ECO:0000256" key="5">
    <source>
        <dbReference type="ARBA" id="ARBA00022553"/>
    </source>
</evidence>
<feature type="domain" description="PAC" evidence="17">
    <location>
        <begin position="328"/>
        <end position="382"/>
    </location>
</feature>
<evidence type="ECO:0000256" key="9">
    <source>
        <dbReference type="ARBA" id="ARBA00022777"/>
    </source>
</evidence>
<dbReference type="InterPro" id="IPR000700">
    <property type="entry name" value="PAS-assoc_C"/>
</dbReference>
<dbReference type="InterPro" id="IPR004358">
    <property type="entry name" value="Sig_transdc_His_kin-like_C"/>
</dbReference>
<feature type="domain" description="HAMP" evidence="18">
    <location>
        <begin position="207"/>
        <end position="259"/>
    </location>
</feature>
<evidence type="ECO:0000313" key="20">
    <source>
        <dbReference type="Proteomes" id="UP001649381"/>
    </source>
</evidence>
<dbReference type="GO" id="GO:0004673">
    <property type="term" value="F:protein histidine kinase activity"/>
    <property type="evidence" value="ECO:0007669"/>
    <property type="project" value="UniProtKB-EC"/>
</dbReference>
<keyword evidence="5" id="KW-0597">Phosphoprotein</keyword>
<dbReference type="PROSITE" id="PS50112">
    <property type="entry name" value="PAS"/>
    <property type="match status" value="1"/>
</dbReference>
<name>A0ABS9H2B5_9BACL</name>
<evidence type="ECO:0000256" key="6">
    <source>
        <dbReference type="ARBA" id="ARBA00022679"/>
    </source>
</evidence>
<dbReference type="SMART" id="SM00387">
    <property type="entry name" value="HATPase_c"/>
    <property type="match status" value="1"/>
</dbReference>
<evidence type="ECO:0000259" key="18">
    <source>
        <dbReference type="PROSITE" id="PS50885"/>
    </source>
</evidence>
<dbReference type="NCBIfam" id="NF033092">
    <property type="entry name" value="HK_WalK"/>
    <property type="match status" value="1"/>
</dbReference>
<dbReference type="Pfam" id="PF02518">
    <property type="entry name" value="HATPase_c"/>
    <property type="match status" value="1"/>
</dbReference>
<comment type="catalytic activity">
    <reaction evidence="1">
        <text>ATP + protein L-histidine = ADP + protein N-phospho-L-histidine.</text>
        <dbReference type="EC" id="2.7.13.3"/>
    </reaction>
</comment>
<evidence type="ECO:0000256" key="10">
    <source>
        <dbReference type="ARBA" id="ARBA00022840"/>
    </source>
</evidence>
<dbReference type="InterPro" id="IPR003661">
    <property type="entry name" value="HisK_dim/P_dom"/>
</dbReference>
<evidence type="ECO:0000256" key="3">
    <source>
        <dbReference type="ARBA" id="ARBA00012438"/>
    </source>
</evidence>
<dbReference type="CDD" id="cd00130">
    <property type="entry name" value="PAS"/>
    <property type="match status" value="1"/>
</dbReference>
<evidence type="ECO:0000256" key="2">
    <source>
        <dbReference type="ARBA" id="ARBA00004651"/>
    </source>
</evidence>
<dbReference type="NCBIfam" id="TIGR00229">
    <property type="entry name" value="sensory_box"/>
    <property type="match status" value="1"/>
</dbReference>
<evidence type="ECO:0000256" key="8">
    <source>
        <dbReference type="ARBA" id="ARBA00022741"/>
    </source>
</evidence>
<dbReference type="EMBL" id="JAKIJS010000001">
    <property type="protein sequence ID" value="MCF6139093.1"/>
    <property type="molecule type" value="Genomic_DNA"/>
</dbReference>
<keyword evidence="8" id="KW-0547">Nucleotide-binding</keyword>
<accession>A0ABS9H2B5</accession>
<dbReference type="Gene3D" id="1.10.8.500">
    <property type="entry name" value="HAMP domain in histidine kinase"/>
    <property type="match status" value="1"/>
</dbReference>
<evidence type="ECO:0000259" key="17">
    <source>
        <dbReference type="PROSITE" id="PS50113"/>
    </source>
</evidence>
<dbReference type="Gene3D" id="1.10.287.130">
    <property type="match status" value="1"/>
</dbReference>
<keyword evidence="12" id="KW-0902">Two-component regulatory system</keyword>
<gene>
    <name evidence="19" type="primary">walK</name>
    <name evidence="19" type="ORF">L2716_15240</name>
</gene>
<evidence type="ECO:0000256" key="14">
    <source>
        <dbReference type="SAM" id="Phobius"/>
    </source>
</evidence>
<evidence type="ECO:0000256" key="12">
    <source>
        <dbReference type="ARBA" id="ARBA00023012"/>
    </source>
</evidence>
<dbReference type="Gene3D" id="3.30.450.20">
    <property type="entry name" value="PAS domain"/>
    <property type="match status" value="2"/>
</dbReference>
<keyword evidence="6 19" id="KW-0808">Transferase</keyword>
<evidence type="ECO:0000313" key="19">
    <source>
        <dbReference type="EMBL" id="MCF6139093.1"/>
    </source>
</evidence>
<dbReference type="SMART" id="SM00091">
    <property type="entry name" value="PAS"/>
    <property type="match status" value="1"/>
</dbReference>
<feature type="transmembrane region" description="Helical" evidence="14">
    <location>
        <begin position="186"/>
        <end position="209"/>
    </location>
</feature>
<dbReference type="InterPro" id="IPR003594">
    <property type="entry name" value="HATPase_dom"/>
</dbReference>
<dbReference type="Pfam" id="PF00672">
    <property type="entry name" value="HAMP"/>
    <property type="match status" value="1"/>
</dbReference>
<evidence type="ECO:0000259" key="16">
    <source>
        <dbReference type="PROSITE" id="PS50112"/>
    </source>
</evidence>
<dbReference type="InterPro" id="IPR050351">
    <property type="entry name" value="BphY/WalK/GraS-like"/>
</dbReference>
<keyword evidence="13 14" id="KW-0472">Membrane</keyword>
<dbReference type="RefSeq" id="WP_236337714.1">
    <property type="nucleotide sequence ID" value="NZ_JAKIJS010000001.1"/>
</dbReference>
<dbReference type="InterPro" id="IPR000014">
    <property type="entry name" value="PAS"/>
</dbReference>
<keyword evidence="7 14" id="KW-0812">Transmembrane</keyword>
<feature type="domain" description="PAS" evidence="16">
    <location>
        <begin position="264"/>
        <end position="309"/>
    </location>
</feature>
<dbReference type="EC" id="2.7.13.3" evidence="3"/>
<evidence type="ECO:0000256" key="11">
    <source>
        <dbReference type="ARBA" id="ARBA00022989"/>
    </source>
</evidence>
<dbReference type="Gene3D" id="3.30.565.10">
    <property type="entry name" value="Histidine kinase-like ATPase, C-terminal domain"/>
    <property type="match status" value="1"/>
</dbReference>
<sequence length="609" mass="69073">MKKVGFFKSIHFKFVVVYILLIIIAMQVIGVLFMERQEEKLKGNFTKNIDENADMIEVNLEEELENYLTQSEKEESQQRLSSLLQDFSFSDIDKMMIVNADRQIIAANDPALVGKKTDETIVSQALLGIVTNEIFQKEDNDKLVRTYVVSKPIQVGQGQNGQKLGALYIEASIEEIYELSRTLNEILANATIIALAITAILGIILASTITRPLADMQKQAQVMARGDFTRKVKVYDQDEIGQLAASFNDLTKKLQEANDITESERTKLRSVLSYMTDGVIATDREGYIVLMNDRSEEMLSLSRHEAMGRFLPEVLGIEEEFSTDGLEDSANSHILDFSSNEVPFIIRASFSVIQKDDGPVNGVITVLHDITEQEQIERERREFVSNVSHELRTPLTTMRSYLEALQDGAMSDEQLAPKFLNVTQQETERMIRLVTDLLQLSKMDNKDYNLNFQKVNLRELIHQVIDRFEMSKNEKITFEKYIYDKPLPVRVDRDKIIQVLDNIISNALKYSPDGGKVIFTMNKEGNSVHISIKDEGVGIPKQNLTKIFDRFYRVDKARSREIGGTGLGLAIAKEVVNAHNGEIWAESEYGKGTTIHVKLPTHQTREESA</sequence>
<reference evidence="19 20" key="1">
    <citation type="submission" date="2022-01" db="EMBL/GenBank/DDBJ databases">
        <title>Alkalihalobacillus sp. EGI L200015, a novel bacterium isolated from a salt lake sediment.</title>
        <authorList>
            <person name="Gao L."/>
            <person name="Fang B.-Z."/>
            <person name="Li W.-J."/>
        </authorList>
    </citation>
    <scope>NUCLEOTIDE SEQUENCE [LARGE SCALE GENOMIC DNA]</scope>
    <source>
        <strain evidence="19 20">KCTC 12718</strain>
    </source>
</reference>
<evidence type="ECO:0000256" key="13">
    <source>
        <dbReference type="ARBA" id="ARBA00023136"/>
    </source>
</evidence>
<dbReference type="CDD" id="cd00082">
    <property type="entry name" value="HisKA"/>
    <property type="match status" value="1"/>
</dbReference>
<dbReference type="InterPro" id="IPR036890">
    <property type="entry name" value="HATPase_C_sf"/>
</dbReference>
<dbReference type="PRINTS" id="PR00344">
    <property type="entry name" value="BCTRLSENSOR"/>
</dbReference>
<dbReference type="PROSITE" id="PS50885">
    <property type="entry name" value="HAMP"/>
    <property type="match status" value="1"/>
</dbReference>
<dbReference type="CDD" id="cd06225">
    <property type="entry name" value="HAMP"/>
    <property type="match status" value="1"/>
</dbReference>
<evidence type="ECO:0000256" key="4">
    <source>
        <dbReference type="ARBA" id="ARBA00022475"/>
    </source>
</evidence>
<dbReference type="SUPFAM" id="SSF55785">
    <property type="entry name" value="PYP-like sensor domain (PAS domain)"/>
    <property type="match status" value="1"/>
</dbReference>
<proteinExistence type="predicted"/>
<keyword evidence="4" id="KW-1003">Cell membrane</keyword>
<dbReference type="InterPro" id="IPR013767">
    <property type="entry name" value="PAS_fold"/>
</dbReference>
<dbReference type="SUPFAM" id="SSF47384">
    <property type="entry name" value="Homodimeric domain of signal transducing histidine kinase"/>
    <property type="match status" value="1"/>
</dbReference>
<dbReference type="PROSITE" id="PS50109">
    <property type="entry name" value="HIS_KIN"/>
    <property type="match status" value="1"/>
</dbReference>
<dbReference type="InterPro" id="IPR003660">
    <property type="entry name" value="HAMP_dom"/>
</dbReference>
<dbReference type="InterPro" id="IPR036097">
    <property type="entry name" value="HisK_dim/P_sf"/>
</dbReference>
<dbReference type="Pfam" id="PF00512">
    <property type="entry name" value="HisKA"/>
    <property type="match status" value="1"/>
</dbReference>
<dbReference type="PANTHER" id="PTHR45453">
    <property type="entry name" value="PHOSPHATE REGULON SENSOR PROTEIN PHOR"/>
    <property type="match status" value="1"/>
</dbReference>
<evidence type="ECO:0000256" key="7">
    <source>
        <dbReference type="ARBA" id="ARBA00022692"/>
    </source>
</evidence>
<dbReference type="CDD" id="cd00075">
    <property type="entry name" value="HATPase"/>
    <property type="match status" value="1"/>
</dbReference>
<feature type="transmembrane region" description="Helical" evidence="14">
    <location>
        <begin position="12"/>
        <end position="34"/>
    </location>
</feature>
<comment type="subcellular location">
    <subcellularLocation>
        <location evidence="2">Cell membrane</location>
        <topology evidence="2">Multi-pass membrane protein</topology>
    </subcellularLocation>
</comment>
<dbReference type="PROSITE" id="PS50113">
    <property type="entry name" value="PAC"/>
    <property type="match status" value="1"/>
</dbReference>
<dbReference type="SUPFAM" id="SSF158472">
    <property type="entry name" value="HAMP domain-like"/>
    <property type="match status" value="1"/>
</dbReference>
<keyword evidence="9 19" id="KW-0418">Kinase</keyword>
<protein>
    <recommendedName>
        <fullName evidence="3">histidine kinase</fullName>
        <ecNumber evidence="3">2.7.13.3</ecNumber>
    </recommendedName>
</protein>
<dbReference type="InterPro" id="IPR005467">
    <property type="entry name" value="His_kinase_dom"/>
</dbReference>
<feature type="domain" description="Histidine kinase" evidence="15">
    <location>
        <begin position="386"/>
        <end position="603"/>
    </location>
</feature>
<dbReference type="InterPro" id="IPR049814">
    <property type="entry name" value="Resp_reg_WalK"/>
</dbReference>
<organism evidence="19 20">
    <name type="scientific">Pseudalkalibacillus berkeleyi</name>
    <dbReference type="NCBI Taxonomy" id="1069813"/>
    <lineage>
        <taxon>Bacteria</taxon>
        <taxon>Bacillati</taxon>
        <taxon>Bacillota</taxon>
        <taxon>Bacilli</taxon>
        <taxon>Bacillales</taxon>
        <taxon>Fictibacillaceae</taxon>
        <taxon>Pseudalkalibacillus</taxon>
    </lineage>
</organism>
<evidence type="ECO:0000256" key="1">
    <source>
        <dbReference type="ARBA" id="ARBA00000085"/>
    </source>
</evidence>
<keyword evidence="11 14" id="KW-1133">Transmembrane helix</keyword>